<dbReference type="InterPro" id="IPR037278">
    <property type="entry name" value="ARFGAP/RecO"/>
</dbReference>
<evidence type="ECO:0000256" key="7">
    <source>
        <dbReference type="HAMAP-Rule" id="MF_00201"/>
    </source>
</evidence>
<reference evidence="10" key="1">
    <citation type="submission" date="2012-09" db="EMBL/GenBank/DDBJ databases">
        <authorList>
            <person name="Weinstock G."/>
            <person name="Sodergren E."/>
            <person name="Clifton S."/>
            <person name="Fulton L."/>
            <person name="Fulton B."/>
            <person name="Courtney L."/>
            <person name="Fronick C."/>
            <person name="Harrison M."/>
            <person name="Strong C."/>
            <person name="Farmer C."/>
            <person name="Delehaunty K."/>
            <person name="Markovic C."/>
            <person name="Hall O."/>
            <person name="Minx P."/>
            <person name="Tomlinson C."/>
            <person name="Mitreva M."/>
            <person name="Nelson J."/>
            <person name="Hou S."/>
            <person name="Wollam A."/>
            <person name="Pepin K.H."/>
            <person name="Johnson M."/>
            <person name="Bhonagiri V."/>
            <person name="Nash W.E."/>
            <person name="Suruliraj S."/>
            <person name="Warren W."/>
            <person name="Chinwalla A."/>
            <person name="Mardis E.R."/>
            <person name="Wilson R.K."/>
        </authorList>
    </citation>
    <scope>NUCLEOTIDE SEQUENCE [LARGE SCALE GENOMIC DNA]</scope>
    <source>
        <strain evidence="10">OS1</strain>
    </source>
</reference>
<dbReference type="PANTHER" id="PTHR33991:SF1">
    <property type="entry name" value="DNA REPAIR PROTEIN RECO"/>
    <property type="match status" value="1"/>
</dbReference>
<dbReference type="InterPro" id="IPR022572">
    <property type="entry name" value="DNA_rep/recomb_RecO_N"/>
</dbReference>
<dbReference type="RefSeq" id="WP_009201286.1">
    <property type="nucleotide sequence ID" value="NZ_ACJX03000001.1"/>
</dbReference>
<evidence type="ECO:0000256" key="3">
    <source>
        <dbReference type="ARBA" id="ARBA00022763"/>
    </source>
</evidence>
<dbReference type="GO" id="GO:0043590">
    <property type="term" value="C:bacterial nucleoid"/>
    <property type="evidence" value="ECO:0007669"/>
    <property type="project" value="TreeGrafter"/>
</dbReference>
<accession>A0A0T5XCE1</accession>
<evidence type="ECO:0000313" key="9">
    <source>
        <dbReference type="EMBL" id="KRT36016.1"/>
    </source>
</evidence>
<comment type="function">
    <text evidence="7">Involved in DNA repair and RecF pathway recombination.</text>
</comment>
<sequence>MRQGFYKLTGVVLKRHETSEGDIRLYNLFRDFGPQWILAPGAARGRRRFGGATEPLIWGHFSCYKSPKQLYLRDIEVKEDHWNIRSNPDKLERAMIWANLLTKYLLPLQPCNEVMAVFYDSLCLLEGDIDESMIEWRFLYRWMKKWGLAPELIRCASCGKEVTTAYWDGDVVFCEECRSNKDELIIPKEELREMVFAFALPRESLVRWIQRVELRANYVVYNRKLRDILRLSLA</sequence>
<dbReference type="AlphaFoldDB" id="A0A0T5XCE1"/>
<evidence type="ECO:0000259" key="8">
    <source>
        <dbReference type="Pfam" id="PF11967"/>
    </source>
</evidence>
<dbReference type="InterPro" id="IPR042242">
    <property type="entry name" value="RecO_C"/>
</dbReference>
<keyword evidence="5 7" id="KW-0234">DNA repair</keyword>
<organism evidence="9 10">
    <name type="scientific">Acetomicrobium hydrogeniformans ATCC BAA-1850</name>
    <dbReference type="NCBI Taxonomy" id="592015"/>
    <lineage>
        <taxon>Bacteria</taxon>
        <taxon>Thermotogati</taxon>
        <taxon>Synergistota</taxon>
        <taxon>Synergistia</taxon>
        <taxon>Synergistales</taxon>
        <taxon>Acetomicrobiaceae</taxon>
        <taxon>Acetomicrobium</taxon>
    </lineage>
</organism>
<evidence type="ECO:0000256" key="1">
    <source>
        <dbReference type="ARBA" id="ARBA00007452"/>
    </source>
</evidence>
<evidence type="ECO:0000313" key="10">
    <source>
        <dbReference type="Proteomes" id="UP000005273"/>
    </source>
</evidence>
<evidence type="ECO:0000256" key="6">
    <source>
        <dbReference type="ARBA" id="ARBA00033409"/>
    </source>
</evidence>
<dbReference type="HAMAP" id="MF_00201">
    <property type="entry name" value="RecO"/>
    <property type="match status" value="1"/>
</dbReference>
<dbReference type="Gene3D" id="1.20.1440.120">
    <property type="entry name" value="Recombination protein O, C-terminal domain"/>
    <property type="match status" value="1"/>
</dbReference>
<keyword evidence="4 7" id="KW-0233">DNA recombination</keyword>
<dbReference type="GO" id="GO:0006302">
    <property type="term" value="P:double-strand break repair"/>
    <property type="evidence" value="ECO:0007669"/>
    <property type="project" value="TreeGrafter"/>
</dbReference>
<dbReference type="InterPro" id="IPR012340">
    <property type="entry name" value="NA-bd_OB-fold"/>
</dbReference>
<name>A0A0T5XCE1_9BACT</name>
<dbReference type="InterPro" id="IPR003717">
    <property type="entry name" value="RecO"/>
</dbReference>
<dbReference type="SUPFAM" id="SSF50249">
    <property type="entry name" value="Nucleic acid-binding proteins"/>
    <property type="match status" value="1"/>
</dbReference>
<keyword evidence="10" id="KW-1185">Reference proteome</keyword>
<dbReference type="EMBL" id="ACJX03000001">
    <property type="protein sequence ID" value="KRT36016.1"/>
    <property type="molecule type" value="Genomic_DNA"/>
</dbReference>
<feature type="domain" description="DNA replication/recombination mediator RecO N-terminal" evidence="8">
    <location>
        <begin position="5"/>
        <end position="71"/>
    </location>
</feature>
<dbReference type="Pfam" id="PF11967">
    <property type="entry name" value="RecO_N"/>
    <property type="match status" value="1"/>
</dbReference>
<comment type="similarity">
    <text evidence="1 7">Belongs to the RecO family.</text>
</comment>
<dbReference type="SUPFAM" id="SSF57863">
    <property type="entry name" value="ArfGap/RecO-like zinc finger"/>
    <property type="match status" value="1"/>
</dbReference>
<dbReference type="Proteomes" id="UP000005273">
    <property type="component" value="Unassembled WGS sequence"/>
</dbReference>
<protein>
    <recommendedName>
        <fullName evidence="2 7">DNA repair protein RecO</fullName>
    </recommendedName>
    <alternativeName>
        <fullName evidence="6 7">Recombination protein O</fullName>
    </alternativeName>
</protein>
<proteinExistence type="inferred from homology"/>
<evidence type="ECO:0000256" key="5">
    <source>
        <dbReference type="ARBA" id="ARBA00023204"/>
    </source>
</evidence>
<dbReference type="Pfam" id="PF02565">
    <property type="entry name" value="RecO_C"/>
    <property type="match status" value="1"/>
</dbReference>
<evidence type="ECO:0000256" key="2">
    <source>
        <dbReference type="ARBA" id="ARBA00021310"/>
    </source>
</evidence>
<evidence type="ECO:0000256" key="4">
    <source>
        <dbReference type="ARBA" id="ARBA00023172"/>
    </source>
</evidence>
<dbReference type="STRING" id="592015.HMPREF1705_03281"/>
<gene>
    <name evidence="7" type="primary">recO</name>
    <name evidence="9" type="ORF">HMPREF1705_03281</name>
</gene>
<dbReference type="eggNOG" id="COG1381">
    <property type="taxonomic scope" value="Bacteria"/>
</dbReference>
<dbReference type="PANTHER" id="PTHR33991">
    <property type="entry name" value="DNA REPAIR PROTEIN RECO"/>
    <property type="match status" value="1"/>
</dbReference>
<dbReference type="GO" id="GO:0006310">
    <property type="term" value="P:DNA recombination"/>
    <property type="evidence" value="ECO:0007669"/>
    <property type="project" value="UniProtKB-UniRule"/>
</dbReference>
<keyword evidence="3 7" id="KW-0227">DNA damage</keyword>
<dbReference type="Gene3D" id="2.40.50.140">
    <property type="entry name" value="Nucleic acid-binding proteins"/>
    <property type="match status" value="1"/>
</dbReference>
<comment type="caution">
    <text evidence="9">The sequence shown here is derived from an EMBL/GenBank/DDBJ whole genome shotgun (WGS) entry which is preliminary data.</text>
</comment>